<feature type="signal peptide" evidence="1">
    <location>
        <begin position="1"/>
        <end position="24"/>
    </location>
</feature>
<accession>A0A0L8HQU2</accession>
<keyword evidence="1" id="KW-0732">Signal</keyword>
<protein>
    <submittedName>
        <fullName evidence="2">Uncharacterized protein</fullName>
    </submittedName>
</protein>
<feature type="chain" id="PRO_5005583868" evidence="1">
    <location>
        <begin position="25"/>
        <end position="49"/>
    </location>
</feature>
<dbReference type="AlphaFoldDB" id="A0A0L8HQU2"/>
<evidence type="ECO:0000256" key="1">
    <source>
        <dbReference type="SAM" id="SignalP"/>
    </source>
</evidence>
<reference evidence="2" key="1">
    <citation type="submission" date="2015-07" db="EMBL/GenBank/DDBJ databases">
        <title>MeaNS - Measles Nucleotide Surveillance Program.</title>
        <authorList>
            <person name="Tran T."/>
            <person name="Druce J."/>
        </authorList>
    </citation>
    <scope>NUCLEOTIDE SEQUENCE</scope>
    <source>
        <strain evidence="2">UCB-OBI-ISO-001</strain>
        <tissue evidence="2">Gonad</tissue>
    </source>
</reference>
<proteinExistence type="predicted"/>
<gene>
    <name evidence="2" type="ORF">OCBIM_22008555mg</name>
</gene>
<sequence length="49" mass="5797">MHAVIIVCFVISLLFLLFFSHQETENLNIKVWLSCKQRIVRCQACLLFQ</sequence>
<name>A0A0L8HQU2_OCTBM</name>
<organism evidence="2">
    <name type="scientific">Octopus bimaculoides</name>
    <name type="common">California two-spotted octopus</name>
    <dbReference type="NCBI Taxonomy" id="37653"/>
    <lineage>
        <taxon>Eukaryota</taxon>
        <taxon>Metazoa</taxon>
        <taxon>Spiralia</taxon>
        <taxon>Lophotrochozoa</taxon>
        <taxon>Mollusca</taxon>
        <taxon>Cephalopoda</taxon>
        <taxon>Coleoidea</taxon>
        <taxon>Octopodiformes</taxon>
        <taxon>Octopoda</taxon>
        <taxon>Incirrata</taxon>
        <taxon>Octopodidae</taxon>
        <taxon>Octopus</taxon>
    </lineage>
</organism>
<evidence type="ECO:0000313" key="2">
    <source>
        <dbReference type="EMBL" id="KOF91572.1"/>
    </source>
</evidence>
<dbReference type="EMBL" id="KQ417509">
    <property type="protein sequence ID" value="KOF91572.1"/>
    <property type="molecule type" value="Genomic_DNA"/>
</dbReference>